<proteinExistence type="evidence at transcript level"/>
<dbReference type="AlphaFoldDB" id="A0A7D0PAV8"/>
<keyword evidence="5" id="KW-0472">Membrane</keyword>
<reference evidence="6" key="1">
    <citation type="submission" date="2019-07" db="EMBL/GenBank/DDBJ databases">
        <title>Identification and Expression Pattern of Chemosensory Genes from the Transcriptome of the Propsilocerus akamusi.</title>
        <authorList>
            <person name="Yan C."/>
            <person name="Pan L."/>
        </authorList>
    </citation>
    <scope>NUCLEOTIDE SEQUENCE</scope>
</reference>
<evidence type="ECO:0000256" key="3">
    <source>
        <dbReference type="ARBA" id="ARBA00022692"/>
    </source>
</evidence>
<keyword evidence="4" id="KW-1133">Transmembrane helix</keyword>
<dbReference type="Pfam" id="PF08395">
    <property type="entry name" value="7tm_7"/>
    <property type="match status" value="1"/>
</dbReference>
<sequence length="85" mass="9567">MCFGLSIVTEMTLTLIRECMKEISDEVLADANDHQQLAHLLSLQLANTNLRFSAFGCFDVDMNVMKIICFGTFSYLTVLLQFNPA</sequence>
<evidence type="ECO:0000256" key="1">
    <source>
        <dbReference type="ARBA" id="ARBA00004651"/>
    </source>
</evidence>
<keyword evidence="3" id="KW-0812">Transmembrane</keyword>
<dbReference type="GO" id="GO:0050909">
    <property type="term" value="P:sensory perception of taste"/>
    <property type="evidence" value="ECO:0007669"/>
    <property type="project" value="InterPro"/>
</dbReference>
<evidence type="ECO:0000313" key="6">
    <source>
        <dbReference type="EMBL" id="QGW50641.1"/>
    </source>
</evidence>
<evidence type="ECO:0000256" key="2">
    <source>
        <dbReference type="ARBA" id="ARBA00022475"/>
    </source>
</evidence>
<keyword evidence="2" id="KW-1003">Cell membrane</keyword>
<dbReference type="EMBL" id="MN132968">
    <property type="protein sequence ID" value="QGW50641.1"/>
    <property type="molecule type" value="mRNA"/>
</dbReference>
<evidence type="ECO:0000256" key="4">
    <source>
        <dbReference type="ARBA" id="ARBA00022989"/>
    </source>
</evidence>
<dbReference type="GO" id="GO:0005886">
    <property type="term" value="C:plasma membrane"/>
    <property type="evidence" value="ECO:0007669"/>
    <property type="project" value="UniProtKB-SubCell"/>
</dbReference>
<name>A0A7D0PAV8_9DIPT</name>
<keyword evidence="6" id="KW-0675">Receptor</keyword>
<evidence type="ECO:0000256" key="5">
    <source>
        <dbReference type="ARBA" id="ARBA00023136"/>
    </source>
</evidence>
<comment type="subcellular location">
    <subcellularLocation>
        <location evidence="1">Cell membrane</location>
        <topology evidence="1">Multi-pass membrane protein</topology>
    </subcellularLocation>
</comment>
<protein>
    <submittedName>
        <fullName evidence="6">Gustatory receptor 31</fullName>
    </submittedName>
</protein>
<organism evidence="6">
    <name type="scientific">Propsilocerus akamusi</name>
    <dbReference type="NCBI Taxonomy" id="903466"/>
    <lineage>
        <taxon>Eukaryota</taxon>
        <taxon>Metazoa</taxon>
        <taxon>Ecdysozoa</taxon>
        <taxon>Arthropoda</taxon>
        <taxon>Hexapoda</taxon>
        <taxon>Insecta</taxon>
        <taxon>Pterygota</taxon>
        <taxon>Neoptera</taxon>
        <taxon>Endopterygota</taxon>
        <taxon>Diptera</taxon>
        <taxon>Nematocera</taxon>
        <taxon>Chironomoidea</taxon>
        <taxon>Chironomidae</taxon>
        <taxon>Propsilocerus</taxon>
    </lineage>
</organism>
<dbReference type="InterPro" id="IPR013604">
    <property type="entry name" value="7TM_chemorcpt"/>
</dbReference>
<accession>A0A7D0PAV8</accession>